<dbReference type="GO" id="GO:0006357">
    <property type="term" value="P:regulation of transcription by RNA polymerase II"/>
    <property type="evidence" value="ECO:0007669"/>
    <property type="project" value="TreeGrafter"/>
</dbReference>
<dbReference type="AlphaFoldDB" id="E4YCK8"/>
<organism evidence="7">
    <name type="scientific">Oikopleura dioica</name>
    <name type="common">Tunicate</name>
    <dbReference type="NCBI Taxonomy" id="34765"/>
    <lineage>
        <taxon>Eukaryota</taxon>
        <taxon>Metazoa</taxon>
        <taxon>Chordata</taxon>
        <taxon>Tunicata</taxon>
        <taxon>Appendicularia</taxon>
        <taxon>Copelata</taxon>
        <taxon>Oikopleuridae</taxon>
        <taxon>Oikopleura</taxon>
    </lineage>
</organism>
<proteinExistence type="inferred from homology"/>
<dbReference type="SMART" id="SM00320">
    <property type="entry name" value="WD40"/>
    <property type="match status" value="3"/>
</dbReference>
<evidence type="ECO:0000256" key="3">
    <source>
        <dbReference type="ARBA" id="ARBA00022737"/>
    </source>
</evidence>
<feature type="repeat" description="WD" evidence="6">
    <location>
        <begin position="85"/>
        <end position="126"/>
    </location>
</feature>
<evidence type="ECO:0000256" key="5">
    <source>
        <dbReference type="ARBA" id="ARBA00025741"/>
    </source>
</evidence>
<dbReference type="EMBL" id="FN654406">
    <property type="protein sequence ID" value="CBY33275.1"/>
    <property type="molecule type" value="Genomic_DNA"/>
</dbReference>
<dbReference type="Pfam" id="PF00400">
    <property type="entry name" value="WD40"/>
    <property type="match status" value="3"/>
</dbReference>
<dbReference type="GO" id="GO:0003714">
    <property type="term" value="F:transcription corepressor activity"/>
    <property type="evidence" value="ECO:0007669"/>
    <property type="project" value="InterPro"/>
</dbReference>
<dbReference type="PROSITE" id="PS50294">
    <property type="entry name" value="WD_REPEATS_REGION"/>
    <property type="match status" value="1"/>
</dbReference>
<keyword evidence="2 6" id="KW-0853">WD repeat</keyword>
<name>E4YCK8_OIKDI</name>
<evidence type="ECO:0000256" key="1">
    <source>
        <dbReference type="ARBA" id="ARBA00004123"/>
    </source>
</evidence>
<evidence type="ECO:0000256" key="4">
    <source>
        <dbReference type="ARBA" id="ARBA00023242"/>
    </source>
</evidence>
<comment type="subcellular location">
    <subcellularLocation>
        <location evidence="1">Nucleus</location>
    </subcellularLocation>
</comment>
<evidence type="ECO:0000313" key="7">
    <source>
        <dbReference type="EMBL" id="CBY33275.1"/>
    </source>
</evidence>
<keyword evidence="4" id="KW-0539">Nucleus</keyword>
<keyword evidence="3" id="KW-0677">Repeat</keyword>
<dbReference type="Proteomes" id="UP000011014">
    <property type="component" value="Unassembled WGS sequence"/>
</dbReference>
<evidence type="ECO:0000256" key="2">
    <source>
        <dbReference type="ARBA" id="ARBA00022574"/>
    </source>
</evidence>
<dbReference type="PANTHER" id="PTHR22846:SF2">
    <property type="entry name" value="F-BOX-LIKE_WD REPEAT-CONTAINING PROTEIN EBI"/>
    <property type="match status" value="1"/>
</dbReference>
<dbReference type="InterPro" id="IPR015943">
    <property type="entry name" value="WD40/YVTN_repeat-like_dom_sf"/>
</dbReference>
<evidence type="ECO:0000256" key="6">
    <source>
        <dbReference type="PROSITE-ProRule" id="PRU00221"/>
    </source>
</evidence>
<dbReference type="InterPro" id="IPR036322">
    <property type="entry name" value="WD40_repeat_dom_sf"/>
</dbReference>
<dbReference type="SUPFAM" id="SSF50978">
    <property type="entry name" value="WD40 repeat-like"/>
    <property type="match status" value="1"/>
</dbReference>
<protein>
    <submittedName>
        <fullName evidence="7">Uncharacterized protein</fullName>
    </submittedName>
</protein>
<gene>
    <name evidence="7" type="ORF">GSOID_T00021178001</name>
</gene>
<comment type="similarity">
    <text evidence="5">Belongs to the WD repeat EBI family.</text>
</comment>
<sequence>MPIHLSMESREILRAVIRSVTTLSDHKSEVFICAWAPNSYLLASGSGDSTTLDVDWKDDTIFASCSTGKKIHVCQMGRSTPVITFTGHENEVNAIKWDPSGELLASCSDDKTLKLWRINSERYIHNLCAHQSEIYTIKWSPAGSDSSLPNQDLLLASACFDSTVRL</sequence>
<dbReference type="Gene3D" id="2.130.10.10">
    <property type="entry name" value="YVTN repeat-like/Quinoprotein amine dehydrogenase"/>
    <property type="match status" value="2"/>
</dbReference>
<dbReference type="PANTHER" id="PTHR22846">
    <property type="entry name" value="WD40 REPEAT PROTEIN"/>
    <property type="match status" value="1"/>
</dbReference>
<reference evidence="7" key="1">
    <citation type="journal article" date="2010" name="Science">
        <title>Plasticity of animal genome architecture unmasked by rapid evolution of a pelagic tunicate.</title>
        <authorList>
            <person name="Denoeud F."/>
            <person name="Henriet S."/>
            <person name="Mungpakdee S."/>
            <person name="Aury J.M."/>
            <person name="Da Silva C."/>
            <person name="Brinkmann H."/>
            <person name="Mikhaleva J."/>
            <person name="Olsen L.C."/>
            <person name="Jubin C."/>
            <person name="Canestro C."/>
            <person name="Bouquet J.M."/>
            <person name="Danks G."/>
            <person name="Poulain J."/>
            <person name="Campsteijn C."/>
            <person name="Adamski M."/>
            <person name="Cross I."/>
            <person name="Yadetie F."/>
            <person name="Muffato M."/>
            <person name="Louis A."/>
            <person name="Butcher S."/>
            <person name="Tsagkogeorga G."/>
            <person name="Konrad A."/>
            <person name="Singh S."/>
            <person name="Jensen M.F."/>
            <person name="Cong E.H."/>
            <person name="Eikeseth-Otteraa H."/>
            <person name="Noel B."/>
            <person name="Anthouard V."/>
            <person name="Porcel B.M."/>
            <person name="Kachouri-Lafond R."/>
            <person name="Nishino A."/>
            <person name="Ugolini M."/>
            <person name="Chourrout P."/>
            <person name="Nishida H."/>
            <person name="Aasland R."/>
            <person name="Huzurbazar S."/>
            <person name="Westhof E."/>
            <person name="Delsuc F."/>
            <person name="Lehrach H."/>
            <person name="Reinhardt R."/>
            <person name="Weissenbach J."/>
            <person name="Roy S.W."/>
            <person name="Artiguenave F."/>
            <person name="Postlethwait J.H."/>
            <person name="Manak J.R."/>
            <person name="Thompson E.M."/>
            <person name="Jaillon O."/>
            <person name="Du Pasquier L."/>
            <person name="Boudinot P."/>
            <person name="Liberles D.A."/>
            <person name="Volff J.N."/>
            <person name="Philippe H."/>
            <person name="Lenhard B."/>
            <person name="Roest Crollius H."/>
            <person name="Wincker P."/>
            <person name="Chourrout D."/>
        </authorList>
    </citation>
    <scope>NUCLEOTIDE SEQUENCE [LARGE SCALE GENOMIC DNA]</scope>
</reference>
<dbReference type="InterPro" id="IPR045183">
    <property type="entry name" value="Ebi-like"/>
</dbReference>
<dbReference type="GO" id="GO:0000118">
    <property type="term" value="C:histone deacetylase complex"/>
    <property type="evidence" value="ECO:0007669"/>
    <property type="project" value="TreeGrafter"/>
</dbReference>
<dbReference type="PROSITE" id="PS50082">
    <property type="entry name" value="WD_REPEATS_2"/>
    <property type="match status" value="1"/>
</dbReference>
<dbReference type="InterPro" id="IPR001680">
    <property type="entry name" value="WD40_rpt"/>
</dbReference>
<accession>E4YCK8</accession>